<dbReference type="RefSeq" id="WP_169397482.1">
    <property type="nucleotide sequence ID" value="NZ_BAAAJH010000001.1"/>
</dbReference>
<dbReference type="InterPro" id="IPR029045">
    <property type="entry name" value="ClpP/crotonase-like_dom_sf"/>
</dbReference>
<dbReference type="Gene3D" id="3.90.226.10">
    <property type="entry name" value="2-enoyl-CoA Hydratase, Chain A, domain 1"/>
    <property type="match status" value="1"/>
</dbReference>
<evidence type="ECO:0000313" key="2">
    <source>
        <dbReference type="EMBL" id="NMH79420.1"/>
    </source>
</evidence>
<reference evidence="2 3" key="1">
    <citation type="submission" date="2020-04" db="EMBL/GenBank/DDBJ databases">
        <authorList>
            <person name="Klaysubun C."/>
            <person name="Duangmal K."/>
            <person name="Lipun K."/>
        </authorList>
    </citation>
    <scope>NUCLEOTIDE SEQUENCE [LARGE SCALE GENOMIC DNA]</scope>
    <source>
        <strain evidence="2 3">JCM 11839</strain>
    </source>
</reference>
<dbReference type="EMBL" id="JAAXKY010000067">
    <property type="protein sequence ID" value="NMH79420.1"/>
    <property type="molecule type" value="Genomic_DNA"/>
</dbReference>
<dbReference type="Pfam" id="PF00378">
    <property type="entry name" value="ECH_1"/>
    <property type="match status" value="1"/>
</dbReference>
<accession>A0ABX1RJ66</accession>
<dbReference type="Proteomes" id="UP001296706">
    <property type="component" value="Unassembled WGS sequence"/>
</dbReference>
<name>A0ABX1RJ66_9PSEU</name>
<dbReference type="InterPro" id="IPR001753">
    <property type="entry name" value="Enoyl-CoA_hydra/iso"/>
</dbReference>
<proteinExistence type="inferred from homology"/>
<comment type="caution">
    <text evidence="2">The sequence shown here is derived from an EMBL/GenBank/DDBJ whole genome shotgun (WGS) entry which is preliminary data.</text>
</comment>
<evidence type="ECO:0000256" key="1">
    <source>
        <dbReference type="ARBA" id="ARBA00005254"/>
    </source>
</evidence>
<comment type="similarity">
    <text evidence="1">Belongs to the enoyl-CoA hydratase/isomerase family.</text>
</comment>
<protein>
    <submittedName>
        <fullName evidence="2">Enoyl-CoA hydratase/isomerase family protein</fullName>
    </submittedName>
</protein>
<sequence>MTSSSSTSATADTAPAYFTAYENLAMERSASGVLTLRFHTDGGPITFTGQTHSDLPRALEAIAEDRDNQVLILTGTGDRFMTDIDGPSLGDITKPLNWDRTYAEGRRVLQRLVDLEMPIVSAVNGPASVHSEYVLLGDVVVAAESTVFSDYPHLTFGIVPGDGIQVVWEEILGFNRARHLIMTQGSFTAQQALDWGAVAEVVPQERVLERAVEIAEQLARRPQLLNRYLAVMLRQRVSRRMAEGTALGMALEGLTAADMAYRQAIG</sequence>
<gene>
    <name evidence="2" type="ORF">HF577_20280</name>
</gene>
<dbReference type="CDD" id="cd06558">
    <property type="entry name" value="crotonase-like"/>
    <property type="match status" value="1"/>
</dbReference>
<dbReference type="SUPFAM" id="SSF52096">
    <property type="entry name" value="ClpP/crotonase"/>
    <property type="match status" value="1"/>
</dbReference>
<dbReference type="PANTHER" id="PTHR43802">
    <property type="entry name" value="ENOYL-COA HYDRATASE"/>
    <property type="match status" value="1"/>
</dbReference>
<organism evidence="2 3">
    <name type="scientific">Pseudonocardia xinjiangensis</name>
    <dbReference type="NCBI Taxonomy" id="75289"/>
    <lineage>
        <taxon>Bacteria</taxon>
        <taxon>Bacillati</taxon>
        <taxon>Actinomycetota</taxon>
        <taxon>Actinomycetes</taxon>
        <taxon>Pseudonocardiales</taxon>
        <taxon>Pseudonocardiaceae</taxon>
        <taxon>Pseudonocardia</taxon>
    </lineage>
</organism>
<evidence type="ECO:0000313" key="3">
    <source>
        <dbReference type="Proteomes" id="UP001296706"/>
    </source>
</evidence>
<keyword evidence="3" id="KW-1185">Reference proteome</keyword>
<dbReference type="PANTHER" id="PTHR43802:SF1">
    <property type="entry name" value="IP11341P-RELATED"/>
    <property type="match status" value="1"/>
</dbReference>